<dbReference type="InterPro" id="IPR036236">
    <property type="entry name" value="Znf_C2H2_sf"/>
</dbReference>
<dbReference type="OMA" id="RIHYCSF"/>
<dbReference type="FunFam" id="3.30.160.60:FF:000624">
    <property type="entry name" value="zinc finger protein 697"/>
    <property type="match status" value="1"/>
</dbReference>
<keyword evidence="2" id="KW-0479">Metal-binding</keyword>
<organism evidence="8">
    <name type="scientific">Magallana gigas</name>
    <name type="common">Pacific oyster</name>
    <name type="synonym">Crassostrea gigas</name>
    <dbReference type="NCBI Taxonomy" id="29159"/>
    <lineage>
        <taxon>Eukaryota</taxon>
        <taxon>Metazoa</taxon>
        <taxon>Spiralia</taxon>
        <taxon>Lophotrochozoa</taxon>
        <taxon>Mollusca</taxon>
        <taxon>Bivalvia</taxon>
        <taxon>Autobranchia</taxon>
        <taxon>Pteriomorphia</taxon>
        <taxon>Ostreida</taxon>
        <taxon>Ostreoidea</taxon>
        <taxon>Ostreidae</taxon>
        <taxon>Magallana</taxon>
    </lineage>
</organism>
<dbReference type="FunFam" id="3.30.160.60:FF:000021">
    <property type="entry name" value="Basic krueppel-like factor 3"/>
    <property type="match status" value="1"/>
</dbReference>
<feature type="domain" description="C2H2-type" evidence="7">
    <location>
        <begin position="416"/>
        <end position="445"/>
    </location>
</feature>
<proteinExistence type="predicted"/>
<evidence type="ECO:0000256" key="5">
    <source>
        <dbReference type="ARBA" id="ARBA00022833"/>
    </source>
</evidence>
<dbReference type="OrthoDB" id="4748970at2759"/>
<sequence>MALMEEDIEFLEDQIVPDQDDLFLPPAEVTWNVKSVDFEKYLHLNDQGPAAKKLRRESSSLVDEFFKDENKDNPELQSAKHMVNQGFLGRKRFMDLNNLRTGLYNPPKSDGFRREISPLVEECREDGLQRLGLITSPAKTTKIDLSETMMDPASMMTGGFVDLREQSKHVEDSIWEDVKDSIDMVNSKDNSNSPNDPIVIKQEDSELSYKPACQFQNSRIPSFENISVKIEPSTSSCLLAGSNSAESLTSRPKSLSVSQQQLMFSQSPSPVAHYMAQLNSIAMNKSGMTSPTFSTATPPHMVPVFLPPTPPSSEPNSPSQDVPMRRTPPPPYPGVHQGYNTLSIQPIPFTPSPPRASNKVQRTHPGCSTIKYNRKNNPDLEKRRIHFCDFPGCRKAYTKSSHLKAHQRIHTGEKPYKCHFQSCQWRFARSDELTRHIRKHTGAKPFKCKVCDRCFARSDHLALHMKRHEPKSK</sequence>
<evidence type="ECO:0000256" key="3">
    <source>
        <dbReference type="ARBA" id="ARBA00022737"/>
    </source>
</evidence>
<reference evidence="8" key="1">
    <citation type="journal article" date="2012" name="Nature">
        <title>The oyster genome reveals stress adaptation and complexity of shell formation.</title>
        <authorList>
            <person name="Zhang G."/>
            <person name="Fang X."/>
            <person name="Guo X."/>
            <person name="Li L."/>
            <person name="Luo R."/>
            <person name="Xu F."/>
            <person name="Yang P."/>
            <person name="Zhang L."/>
            <person name="Wang X."/>
            <person name="Qi H."/>
            <person name="Xiong Z."/>
            <person name="Que H."/>
            <person name="Xie Y."/>
            <person name="Holland P.W."/>
            <person name="Paps J."/>
            <person name="Zhu Y."/>
            <person name="Wu F."/>
            <person name="Chen Y."/>
            <person name="Wang J."/>
            <person name="Peng C."/>
            <person name="Meng J."/>
            <person name="Yang L."/>
            <person name="Liu J."/>
            <person name="Wen B."/>
            <person name="Zhang N."/>
            <person name="Huang Z."/>
            <person name="Zhu Q."/>
            <person name="Feng Y."/>
            <person name="Mount A."/>
            <person name="Hedgecock D."/>
            <person name="Xu Z."/>
            <person name="Liu Y."/>
            <person name="Domazet-Loso T."/>
            <person name="Du Y."/>
            <person name="Sun X."/>
            <person name="Zhang S."/>
            <person name="Liu B."/>
            <person name="Cheng P."/>
            <person name="Jiang X."/>
            <person name="Li J."/>
            <person name="Fan D."/>
            <person name="Wang W."/>
            <person name="Fu W."/>
            <person name="Wang T."/>
            <person name="Wang B."/>
            <person name="Zhang J."/>
            <person name="Peng Z."/>
            <person name="Li Y."/>
            <person name="Li N."/>
            <person name="Wang J."/>
            <person name="Chen M."/>
            <person name="He Y."/>
            <person name="Tan F."/>
            <person name="Song X."/>
            <person name="Zheng Q."/>
            <person name="Huang R."/>
            <person name="Yang H."/>
            <person name="Du X."/>
            <person name="Chen L."/>
            <person name="Yang M."/>
            <person name="Gaffney P.M."/>
            <person name="Wang S."/>
            <person name="Luo L."/>
            <person name="She Z."/>
            <person name="Ming Y."/>
            <person name="Huang W."/>
            <person name="Zhang S."/>
            <person name="Huang B."/>
            <person name="Zhang Y."/>
            <person name="Qu T."/>
            <person name="Ni P."/>
            <person name="Miao G."/>
            <person name="Wang J."/>
            <person name="Wang Q."/>
            <person name="Steinberg C.E."/>
            <person name="Wang H."/>
            <person name="Li N."/>
            <person name="Qian L."/>
            <person name="Zhang G."/>
            <person name="Li Y."/>
            <person name="Yang H."/>
            <person name="Liu X."/>
            <person name="Wang J."/>
            <person name="Yin Y."/>
            <person name="Wang J."/>
        </authorList>
    </citation>
    <scope>NUCLEOTIDE SEQUENCE [LARGE SCALE GENOMIC DNA]</scope>
    <source>
        <strain evidence="8">05x7-T-G4-1.051#20</strain>
    </source>
</reference>
<evidence type="ECO:0000256" key="2">
    <source>
        <dbReference type="ARBA" id="ARBA00022723"/>
    </source>
</evidence>
<keyword evidence="5" id="KW-0862">Zinc</keyword>
<dbReference type="SMART" id="SM00355">
    <property type="entry name" value="ZnF_C2H2"/>
    <property type="match status" value="3"/>
</dbReference>
<keyword evidence="6" id="KW-0539">Nucleus</keyword>
<dbReference type="KEGG" id="crg:105323946"/>
<dbReference type="PANTHER" id="PTHR23235:SF166">
    <property type="entry name" value="DENDRITIC ARBOR REDUCTION PROTEIN 1"/>
    <property type="match status" value="1"/>
</dbReference>
<dbReference type="HOGENOM" id="CLU_002678_33_3_1"/>
<dbReference type="FunFam" id="3.30.160.60:FF:000018">
    <property type="entry name" value="Krueppel-like factor 15"/>
    <property type="match status" value="1"/>
</dbReference>
<dbReference type="GO" id="GO:0000978">
    <property type="term" value="F:RNA polymerase II cis-regulatory region sequence-specific DNA binding"/>
    <property type="evidence" value="ECO:0007669"/>
    <property type="project" value="TreeGrafter"/>
</dbReference>
<name>K1PMF1_MAGGI</name>
<keyword evidence="4" id="KW-0863">Zinc-finger</keyword>
<accession>K1PMF1</accession>
<evidence type="ECO:0000256" key="6">
    <source>
        <dbReference type="ARBA" id="ARBA00023242"/>
    </source>
</evidence>
<dbReference type="SUPFAM" id="SSF57667">
    <property type="entry name" value="beta-beta-alpha zinc fingers"/>
    <property type="match status" value="2"/>
</dbReference>
<comment type="subcellular location">
    <subcellularLocation>
        <location evidence="1">Nucleus</location>
    </subcellularLocation>
</comment>
<dbReference type="GO" id="GO:0000981">
    <property type="term" value="F:DNA-binding transcription factor activity, RNA polymerase II-specific"/>
    <property type="evidence" value="ECO:0007669"/>
    <property type="project" value="TreeGrafter"/>
</dbReference>
<protein>
    <submittedName>
        <fullName evidence="8">Krueppel-like factor 5</fullName>
    </submittedName>
</protein>
<dbReference type="Gene3D" id="3.30.160.60">
    <property type="entry name" value="Classic Zinc Finger"/>
    <property type="match status" value="3"/>
</dbReference>
<dbReference type="PANTHER" id="PTHR23235">
    <property type="entry name" value="KRUEPPEL-LIKE TRANSCRIPTION FACTOR"/>
    <property type="match status" value="1"/>
</dbReference>
<dbReference type="AlphaFoldDB" id="K1PMF1"/>
<keyword evidence="3" id="KW-0677">Repeat</keyword>
<dbReference type="EMBL" id="JH822410">
    <property type="protein sequence ID" value="EKC17625.1"/>
    <property type="molecule type" value="Genomic_DNA"/>
</dbReference>
<evidence type="ECO:0000256" key="1">
    <source>
        <dbReference type="ARBA" id="ARBA00004123"/>
    </source>
</evidence>
<evidence type="ECO:0000256" key="4">
    <source>
        <dbReference type="ARBA" id="ARBA00022771"/>
    </source>
</evidence>
<dbReference type="GO" id="GO:0008270">
    <property type="term" value="F:zinc ion binding"/>
    <property type="evidence" value="ECO:0007669"/>
    <property type="project" value="UniProtKB-KW"/>
</dbReference>
<dbReference type="PROSITE" id="PS00028">
    <property type="entry name" value="ZINC_FINGER_C2H2_1"/>
    <property type="match status" value="3"/>
</dbReference>
<dbReference type="InParanoid" id="K1PMF1"/>
<dbReference type="PROSITE" id="PS50157">
    <property type="entry name" value="ZINC_FINGER_C2H2_2"/>
    <property type="match status" value="3"/>
</dbReference>
<feature type="domain" description="C2H2-type" evidence="7">
    <location>
        <begin position="386"/>
        <end position="415"/>
    </location>
</feature>
<dbReference type="Pfam" id="PF00096">
    <property type="entry name" value="zf-C2H2"/>
    <property type="match status" value="3"/>
</dbReference>
<dbReference type="GO" id="GO:0005634">
    <property type="term" value="C:nucleus"/>
    <property type="evidence" value="ECO:0007669"/>
    <property type="project" value="UniProtKB-SubCell"/>
</dbReference>
<evidence type="ECO:0000313" key="8">
    <source>
        <dbReference type="EMBL" id="EKC17625.1"/>
    </source>
</evidence>
<gene>
    <name evidence="8" type="ORF">CGI_10000441</name>
</gene>
<feature type="domain" description="C2H2-type" evidence="7">
    <location>
        <begin position="446"/>
        <end position="473"/>
    </location>
</feature>
<evidence type="ECO:0000259" key="7">
    <source>
        <dbReference type="PROSITE" id="PS50157"/>
    </source>
</evidence>
<dbReference type="InterPro" id="IPR013087">
    <property type="entry name" value="Znf_C2H2_type"/>
</dbReference>